<organism evidence="4 5">
    <name type="scientific">Pontibacillus yanchengensis Y32</name>
    <dbReference type="NCBI Taxonomy" id="1385514"/>
    <lineage>
        <taxon>Bacteria</taxon>
        <taxon>Bacillati</taxon>
        <taxon>Bacillota</taxon>
        <taxon>Bacilli</taxon>
        <taxon>Bacillales</taxon>
        <taxon>Bacillaceae</taxon>
        <taxon>Pontibacillus</taxon>
    </lineage>
</organism>
<dbReference type="InterPro" id="IPR032812">
    <property type="entry name" value="SbsA_Ig"/>
</dbReference>
<accession>A0A0A2TAM4</accession>
<dbReference type="eggNOG" id="COG5492">
    <property type="taxonomic scope" value="Bacteria"/>
</dbReference>
<dbReference type="SUPFAM" id="SSF53955">
    <property type="entry name" value="Lysozyme-like"/>
    <property type="match status" value="1"/>
</dbReference>
<dbReference type="Pfam" id="PF01464">
    <property type="entry name" value="SLT"/>
    <property type="match status" value="1"/>
</dbReference>
<proteinExistence type="predicted"/>
<dbReference type="STRING" id="1385514.N782_11570"/>
<sequence length="401" mass="45257">MGKWITTILTAMLVTFSIIPSVGAAEETYKELSMDKKREMLTEIALEEGIPPEILKAVAERESQMMQFKDGEPFIREDDGGTGIMQITNPNMDVDEEKLKTDTEYNIRIGAKILNQKWNLMGQNIPSINDSNRMMLEHWYFPLMAYHGASGTNDPQKQELTYQEEVYDIIANESRVSVFPMPTFPEGFFGYDDGKLKFDELTSQTWENGNTISTQMFQQGDEVYVMNSAQGINFGYIRDSKDSSGTRDMLGYHTKLEIVDGPYFKDTNKNNHFIKYKVKGPNGISGYISSSNLRSMDMKQTNFTDWTDNSDTVEPNKTWTINFNTKLNTGSVNEKNVYIVNENGVGIRSVVTLSDDGKSLTINPNNDLETGMNYTLYIEGIVSSTGGKMETPISKSFTVSN</sequence>
<dbReference type="EMBL" id="AVBF01000027">
    <property type="protein sequence ID" value="KGP72619.1"/>
    <property type="molecule type" value="Genomic_DNA"/>
</dbReference>
<evidence type="ECO:0008006" key="6">
    <source>
        <dbReference type="Google" id="ProtNLM"/>
    </source>
</evidence>
<dbReference type="RefSeq" id="WP_036819548.1">
    <property type="nucleotide sequence ID" value="NZ_AVBF01000027.1"/>
</dbReference>
<evidence type="ECO:0000313" key="4">
    <source>
        <dbReference type="EMBL" id="KGP72619.1"/>
    </source>
</evidence>
<evidence type="ECO:0000313" key="5">
    <source>
        <dbReference type="Proteomes" id="UP000030147"/>
    </source>
</evidence>
<comment type="caution">
    <text evidence="4">The sequence shown here is derived from an EMBL/GenBank/DDBJ whole genome shotgun (WGS) entry which is preliminary data.</text>
</comment>
<dbReference type="Proteomes" id="UP000030147">
    <property type="component" value="Unassembled WGS sequence"/>
</dbReference>
<dbReference type="Gene3D" id="2.60.40.1220">
    <property type="match status" value="1"/>
</dbReference>
<evidence type="ECO:0000256" key="1">
    <source>
        <dbReference type="ARBA" id="ARBA00022729"/>
    </source>
</evidence>
<reference evidence="4 5" key="1">
    <citation type="journal article" date="2015" name="Stand. Genomic Sci.">
        <title>High quality draft genome sequence of the moderately halophilic bacterium Pontibacillus yanchengensis Y32(T) and comparison among Pontibacillus genomes.</title>
        <authorList>
            <person name="Huang J."/>
            <person name="Qiao Z.X."/>
            <person name="Tang J.W."/>
            <person name="Wang G."/>
        </authorList>
    </citation>
    <scope>NUCLEOTIDE SEQUENCE [LARGE SCALE GENOMIC DNA]</scope>
    <source>
        <strain evidence="4 5">Y32</strain>
    </source>
</reference>
<dbReference type="InterPro" id="IPR008258">
    <property type="entry name" value="Transglycosylase_SLT_dom_1"/>
</dbReference>
<keyword evidence="1" id="KW-0732">Signal</keyword>
<dbReference type="AlphaFoldDB" id="A0A0A2TAM4"/>
<dbReference type="OrthoDB" id="2690990at2"/>
<evidence type="ECO:0000259" key="3">
    <source>
        <dbReference type="Pfam" id="PF13205"/>
    </source>
</evidence>
<gene>
    <name evidence="4" type="ORF">N782_11570</name>
</gene>
<dbReference type="Gene3D" id="1.10.530.10">
    <property type="match status" value="1"/>
</dbReference>
<dbReference type="eggNOG" id="COG0741">
    <property type="taxonomic scope" value="Bacteria"/>
</dbReference>
<feature type="domain" description="SbsA Ig-like" evidence="3">
    <location>
        <begin position="307"/>
        <end position="398"/>
    </location>
</feature>
<dbReference type="InterPro" id="IPR023346">
    <property type="entry name" value="Lysozyme-like_dom_sf"/>
</dbReference>
<name>A0A0A2TAM4_9BACI</name>
<dbReference type="Pfam" id="PF13205">
    <property type="entry name" value="Big_5"/>
    <property type="match status" value="1"/>
</dbReference>
<keyword evidence="5" id="KW-1185">Reference proteome</keyword>
<feature type="domain" description="Transglycosylase SLT" evidence="2">
    <location>
        <begin position="42"/>
        <end position="157"/>
    </location>
</feature>
<protein>
    <recommendedName>
        <fullName evidence="6">Transglycosylase SLT domain-containing protein</fullName>
    </recommendedName>
</protein>
<evidence type="ECO:0000259" key="2">
    <source>
        <dbReference type="Pfam" id="PF01464"/>
    </source>
</evidence>
<dbReference type="InterPro" id="IPR014755">
    <property type="entry name" value="Cu-Rt/internalin_Ig-like"/>
</dbReference>